<keyword evidence="5" id="KW-1185">Reference proteome</keyword>
<dbReference type="InterPro" id="IPR000618">
    <property type="entry name" value="Insect_cuticle"/>
</dbReference>
<dbReference type="EMBL" id="VTPC01000446">
    <property type="protein sequence ID" value="KAF2905756.1"/>
    <property type="molecule type" value="Genomic_DNA"/>
</dbReference>
<name>A0A8K0DK95_IGNLU</name>
<dbReference type="PROSITE" id="PS00233">
    <property type="entry name" value="CHIT_BIND_RR_1"/>
    <property type="match status" value="1"/>
</dbReference>
<dbReference type="Pfam" id="PF00379">
    <property type="entry name" value="Chitin_bind_4"/>
    <property type="match status" value="1"/>
</dbReference>
<dbReference type="GO" id="GO:0008010">
    <property type="term" value="F:structural constituent of chitin-based larval cuticle"/>
    <property type="evidence" value="ECO:0007669"/>
    <property type="project" value="TreeGrafter"/>
</dbReference>
<gene>
    <name evidence="4" type="ORF">ILUMI_00416</name>
</gene>
<proteinExistence type="predicted"/>
<dbReference type="InterPro" id="IPR050468">
    <property type="entry name" value="Cuticle_Struct_Prot"/>
</dbReference>
<dbReference type="InterPro" id="IPR031311">
    <property type="entry name" value="CHIT_BIND_RR_consensus"/>
</dbReference>
<keyword evidence="3" id="KW-0732">Signal</keyword>
<protein>
    <submittedName>
        <fullName evidence="4">Uncharacterized protein</fullName>
    </submittedName>
</protein>
<organism evidence="4 5">
    <name type="scientific">Ignelater luminosus</name>
    <name type="common">Cucubano</name>
    <name type="synonym">Pyrophorus luminosus</name>
    <dbReference type="NCBI Taxonomy" id="2038154"/>
    <lineage>
        <taxon>Eukaryota</taxon>
        <taxon>Metazoa</taxon>
        <taxon>Ecdysozoa</taxon>
        <taxon>Arthropoda</taxon>
        <taxon>Hexapoda</taxon>
        <taxon>Insecta</taxon>
        <taxon>Pterygota</taxon>
        <taxon>Neoptera</taxon>
        <taxon>Endopterygota</taxon>
        <taxon>Coleoptera</taxon>
        <taxon>Polyphaga</taxon>
        <taxon>Elateriformia</taxon>
        <taxon>Elateroidea</taxon>
        <taxon>Elateridae</taxon>
        <taxon>Agrypninae</taxon>
        <taxon>Pyrophorini</taxon>
        <taxon>Ignelater</taxon>
    </lineage>
</organism>
<evidence type="ECO:0000313" key="4">
    <source>
        <dbReference type="EMBL" id="KAF2905756.1"/>
    </source>
</evidence>
<evidence type="ECO:0000313" key="5">
    <source>
        <dbReference type="Proteomes" id="UP000801492"/>
    </source>
</evidence>
<keyword evidence="1 2" id="KW-0193">Cuticle</keyword>
<dbReference type="Proteomes" id="UP000801492">
    <property type="component" value="Unassembled WGS sequence"/>
</dbReference>
<evidence type="ECO:0000256" key="3">
    <source>
        <dbReference type="SAM" id="SignalP"/>
    </source>
</evidence>
<evidence type="ECO:0000256" key="1">
    <source>
        <dbReference type="ARBA" id="ARBA00022460"/>
    </source>
</evidence>
<dbReference type="PANTHER" id="PTHR10380:SF229">
    <property type="entry name" value="CUTICULAR PROTEIN 49AF, ISOFORM A"/>
    <property type="match status" value="1"/>
</dbReference>
<dbReference type="PRINTS" id="PR00947">
    <property type="entry name" value="CUTICLE"/>
</dbReference>
<reference evidence="4" key="1">
    <citation type="submission" date="2019-08" db="EMBL/GenBank/DDBJ databases">
        <title>The genome of the North American firefly Photinus pyralis.</title>
        <authorList>
            <consortium name="Photinus pyralis genome working group"/>
            <person name="Fallon T.R."/>
            <person name="Sander Lower S.E."/>
            <person name="Weng J.-K."/>
        </authorList>
    </citation>
    <scope>NUCLEOTIDE SEQUENCE</scope>
    <source>
        <strain evidence="4">TRF0915ILg1</strain>
        <tissue evidence="4">Whole body</tissue>
    </source>
</reference>
<comment type="caution">
    <text evidence="4">The sequence shown here is derived from an EMBL/GenBank/DDBJ whole genome shotgun (WGS) entry which is preliminary data.</text>
</comment>
<dbReference type="PROSITE" id="PS51155">
    <property type="entry name" value="CHIT_BIND_RR_2"/>
    <property type="match status" value="1"/>
</dbReference>
<sequence>MLKVIILAVCLVAAWAKPAQDVIPIVSQESSVDTDGKFHYSYESADGSKAVQDGQLKALDKDEAGEAVVGSYEYKGDDGQTYHVEYTADENGYVPHGDHIPAIPEPILRALEWAKSHPYKEDKP</sequence>
<accession>A0A8K0DK95</accession>
<evidence type="ECO:0000256" key="2">
    <source>
        <dbReference type="PROSITE-ProRule" id="PRU00497"/>
    </source>
</evidence>
<dbReference type="PANTHER" id="PTHR10380">
    <property type="entry name" value="CUTICLE PROTEIN"/>
    <property type="match status" value="1"/>
</dbReference>
<dbReference type="AlphaFoldDB" id="A0A8K0DK95"/>
<feature type="chain" id="PRO_5035455654" evidence="3">
    <location>
        <begin position="17"/>
        <end position="124"/>
    </location>
</feature>
<feature type="signal peptide" evidence="3">
    <location>
        <begin position="1"/>
        <end position="16"/>
    </location>
</feature>
<dbReference type="OrthoDB" id="6379191at2759"/>
<dbReference type="GO" id="GO:0062129">
    <property type="term" value="C:chitin-based extracellular matrix"/>
    <property type="evidence" value="ECO:0007669"/>
    <property type="project" value="TreeGrafter"/>
</dbReference>